<proteinExistence type="predicted"/>
<protein>
    <submittedName>
        <fullName evidence="2">Uncharacterized protein</fullName>
    </submittedName>
</protein>
<gene>
    <name evidence="2" type="ORF">CPUR_06825</name>
</gene>
<dbReference type="HOGENOM" id="CLU_2483179_0_0_1"/>
<feature type="region of interest" description="Disordered" evidence="1">
    <location>
        <begin position="51"/>
        <end position="87"/>
    </location>
</feature>
<sequence>MHPVPHFPSSVFPSASSAIAVGQRGGGSGGVATAHMAVVVQIVVYAEDVKEVEEAEEEERDSGDTQTEEAAKVEPVRGREEHGAGAP</sequence>
<dbReference type="AlphaFoldDB" id="M1WED5"/>
<dbReference type="VEuPathDB" id="FungiDB:CPUR_06825"/>
<name>M1WED5_CLAP2</name>
<evidence type="ECO:0000313" key="2">
    <source>
        <dbReference type="EMBL" id="CCE35396.1"/>
    </source>
</evidence>
<dbReference type="Proteomes" id="UP000016801">
    <property type="component" value="Unassembled WGS sequence"/>
</dbReference>
<reference evidence="2 3" key="1">
    <citation type="journal article" date="2013" name="PLoS Genet.">
        <title>Plant-symbiotic fungi as chemical engineers: Multi-genome analysis of the Clavicipitaceae reveals dynamics of alkaloid loci.</title>
        <authorList>
            <person name="Schardl C.L."/>
            <person name="Young C.A."/>
            <person name="Hesse U."/>
            <person name="Amyotte S.G."/>
            <person name="Andreeva K."/>
            <person name="Calie P.J."/>
            <person name="Fleetwood D.J."/>
            <person name="Haws D.C."/>
            <person name="Moore N."/>
            <person name="Oeser B."/>
            <person name="Panaccione D.G."/>
            <person name="Schweri K.K."/>
            <person name="Voisey C.R."/>
            <person name="Farman M.L."/>
            <person name="Jaromczyk J.W."/>
            <person name="Roe B.A."/>
            <person name="O'Sullivan D.M."/>
            <person name="Scott B."/>
            <person name="Tudzynski P."/>
            <person name="An Z."/>
            <person name="Arnaoudova E.G."/>
            <person name="Bullock C.T."/>
            <person name="Charlton N.D."/>
            <person name="Chen L."/>
            <person name="Cox M."/>
            <person name="Dinkins R.D."/>
            <person name="Florea S."/>
            <person name="Glenn A.E."/>
            <person name="Gordon A."/>
            <person name="Gueldener U."/>
            <person name="Harris D.R."/>
            <person name="Hollin W."/>
            <person name="Jaromczyk J."/>
            <person name="Johnson R.D."/>
            <person name="Khan A.K."/>
            <person name="Leistner E."/>
            <person name="Leuchtmann A."/>
            <person name="Li C."/>
            <person name="Liu J."/>
            <person name="Liu J."/>
            <person name="Liu M."/>
            <person name="Mace W."/>
            <person name="Machado C."/>
            <person name="Nagabhyru P."/>
            <person name="Pan J."/>
            <person name="Schmid J."/>
            <person name="Sugawara K."/>
            <person name="Steiner U."/>
            <person name="Takach J.E."/>
            <person name="Tanaka E."/>
            <person name="Webb J.S."/>
            <person name="Wilson E.V."/>
            <person name="Wiseman J.L."/>
            <person name="Yoshida R."/>
            <person name="Zeng Z."/>
        </authorList>
    </citation>
    <scope>NUCLEOTIDE SEQUENCE [LARGE SCALE GENOMIC DNA]</scope>
    <source>
        <strain evidence="2 3">20.1</strain>
    </source>
</reference>
<feature type="compositionally biased region" description="Basic and acidic residues" evidence="1">
    <location>
        <begin position="69"/>
        <end position="87"/>
    </location>
</feature>
<feature type="compositionally biased region" description="Acidic residues" evidence="1">
    <location>
        <begin position="51"/>
        <end position="61"/>
    </location>
</feature>
<comment type="caution">
    <text evidence="2">The sequence shown here is derived from an EMBL/GenBank/DDBJ whole genome shotgun (WGS) entry which is preliminary data.</text>
</comment>
<dbReference type="EMBL" id="CAGA01000191">
    <property type="protein sequence ID" value="CCE35396.1"/>
    <property type="molecule type" value="Genomic_DNA"/>
</dbReference>
<evidence type="ECO:0000256" key="1">
    <source>
        <dbReference type="SAM" id="MobiDB-lite"/>
    </source>
</evidence>
<accession>M1WED5</accession>
<organism evidence="2 3">
    <name type="scientific">Claviceps purpurea (strain 20.1)</name>
    <name type="common">Ergot fungus</name>
    <name type="synonym">Sphacelia segetum</name>
    <dbReference type="NCBI Taxonomy" id="1111077"/>
    <lineage>
        <taxon>Eukaryota</taxon>
        <taxon>Fungi</taxon>
        <taxon>Dikarya</taxon>
        <taxon>Ascomycota</taxon>
        <taxon>Pezizomycotina</taxon>
        <taxon>Sordariomycetes</taxon>
        <taxon>Hypocreomycetidae</taxon>
        <taxon>Hypocreales</taxon>
        <taxon>Clavicipitaceae</taxon>
        <taxon>Claviceps</taxon>
    </lineage>
</organism>
<keyword evidence="3" id="KW-1185">Reference proteome</keyword>
<evidence type="ECO:0000313" key="3">
    <source>
        <dbReference type="Proteomes" id="UP000016801"/>
    </source>
</evidence>